<comment type="caution">
    <text evidence="2">The sequence shown here is derived from an EMBL/GenBank/DDBJ whole genome shotgun (WGS) entry which is preliminary data.</text>
</comment>
<feature type="compositionally biased region" description="Gly residues" evidence="1">
    <location>
        <begin position="195"/>
        <end position="210"/>
    </location>
</feature>
<dbReference type="Gene3D" id="3.30.56.110">
    <property type="entry name" value="Protein of unknown function DUF2237"/>
    <property type="match status" value="1"/>
</dbReference>
<dbReference type="PANTHER" id="PTHR37466:SF1">
    <property type="entry name" value="SLR1628 PROTEIN"/>
    <property type="match status" value="1"/>
</dbReference>
<protein>
    <submittedName>
        <fullName evidence="2">Uncharacterized protein conserved in bacteria (DUF2237)-domain containing protein</fullName>
    </submittedName>
</protein>
<feature type="region of interest" description="Disordered" evidence="1">
    <location>
        <begin position="1"/>
        <end position="23"/>
    </location>
</feature>
<accession>A0A2T0ADU2</accession>
<evidence type="ECO:0000256" key="1">
    <source>
        <dbReference type="SAM" id="MobiDB-lite"/>
    </source>
</evidence>
<feature type="region of interest" description="Disordered" evidence="1">
    <location>
        <begin position="195"/>
        <end position="227"/>
    </location>
</feature>
<dbReference type="OrthoDB" id="1517790at2759"/>
<evidence type="ECO:0000313" key="3">
    <source>
        <dbReference type="Proteomes" id="UP000239560"/>
    </source>
</evidence>
<sequence length="227" mass="23817">MSGGRDGSSSANGGEEGGLPVFPRKNSEYARFFDEDDVCELLAGRIERRRAVEGRAPVFGDTLRPAPVGDGPTTGFFRNNFCDASPHDPGSHTVAAVVTPTFLDFSRSRGNDLWPLFPRLRQSAPLSVSTSQSTTSPPCVWCLCASRWYEALKAAASHPLGEQIVPRVVLEATHERAPLDGGFSKEELERFAVGGDGTGGAGGGGNGPAGVTGWEIAGGATGEKIGR</sequence>
<dbReference type="PANTHER" id="PTHR37466">
    <property type="entry name" value="SLR1628 PROTEIN"/>
    <property type="match status" value="1"/>
</dbReference>
<dbReference type="AlphaFoldDB" id="A0A2T0ADU2"/>
<dbReference type="Pfam" id="PF09996">
    <property type="entry name" value="DUF2237"/>
    <property type="match status" value="1"/>
</dbReference>
<gene>
    <name evidence="2" type="ORF">AAT19DRAFT_13185</name>
</gene>
<evidence type="ECO:0000313" key="2">
    <source>
        <dbReference type="EMBL" id="PRQ76163.1"/>
    </source>
</evidence>
<organism evidence="2 3">
    <name type="scientific">Rhodotorula toruloides</name>
    <name type="common">Yeast</name>
    <name type="synonym">Rhodosporidium toruloides</name>
    <dbReference type="NCBI Taxonomy" id="5286"/>
    <lineage>
        <taxon>Eukaryota</taxon>
        <taxon>Fungi</taxon>
        <taxon>Dikarya</taxon>
        <taxon>Basidiomycota</taxon>
        <taxon>Pucciniomycotina</taxon>
        <taxon>Microbotryomycetes</taxon>
        <taxon>Sporidiobolales</taxon>
        <taxon>Sporidiobolaceae</taxon>
        <taxon>Rhodotorula</taxon>
    </lineage>
</organism>
<reference evidence="2 3" key="1">
    <citation type="journal article" date="2018" name="Elife">
        <title>Functional genomics of lipid metabolism in the oleaginous yeast Rhodosporidium toruloides.</title>
        <authorList>
            <person name="Coradetti S.T."/>
            <person name="Pinel D."/>
            <person name="Geiselman G."/>
            <person name="Ito M."/>
            <person name="Mondo S."/>
            <person name="Reilly M.C."/>
            <person name="Cheng Y.F."/>
            <person name="Bauer S."/>
            <person name="Grigoriev I."/>
            <person name="Gladden J.M."/>
            <person name="Simmons B.A."/>
            <person name="Brem R."/>
            <person name="Arkin A.P."/>
            <person name="Skerker J.M."/>
        </authorList>
    </citation>
    <scope>NUCLEOTIDE SEQUENCE [LARGE SCALE GENOMIC DNA]</scope>
    <source>
        <strain evidence="2 3">NBRC 0880</strain>
    </source>
</reference>
<name>A0A2T0ADU2_RHOTO</name>
<dbReference type="Proteomes" id="UP000239560">
    <property type="component" value="Unassembled WGS sequence"/>
</dbReference>
<dbReference type="EMBL" id="LCTV02000003">
    <property type="protein sequence ID" value="PRQ76163.1"/>
    <property type="molecule type" value="Genomic_DNA"/>
</dbReference>
<dbReference type="InterPro" id="IPR018714">
    <property type="entry name" value="DUF2237"/>
</dbReference>
<proteinExistence type="predicted"/>